<evidence type="ECO:0008006" key="3">
    <source>
        <dbReference type="Google" id="ProtNLM"/>
    </source>
</evidence>
<dbReference type="EMBL" id="AAXW01000009">
    <property type="protein sequence ID" value="EAZ92085.1"/>
    <property type="molecule type" value="Genomic_DNA"/>
</dbReference>
<dbReference type="OrthoDB" id="9791640at2"/>
<dbReference type="RefSeq" id="WP_008274874.1">
    <property type="nucleotide sequence ID" value="NZ_AAXW01000009.1"/>
</dbReference>
<evidence type="ECO:0000313" key="2">
    <source>
        <dbReference type="Proteomes" id="UP000003781"/>
    </source>
</evidence>
<gene>
    <name evidence="1" type="ORF">CY0110_00465</name>
</gene>
<dbReference type="Proteomes" id="UP000003781">
    <property type="component" value="Unassembled WGS sequence"/>
</dbReference>
<protein>
    <recommendedName>
        <fullName evidence="3">DUF4258 domain-containing protein</fullName>
    </recommendedName>
</protein>
<dbReference type="eggNOG" id="ENOG5032Z5Y">
    <property type="taxonomic scope" value="Bacteria"/>
</dbReference>
<reference evidence="1 2" key="1">
    <citation type="submission" date="2007-03" db="EMBL/GenBank/DDBJ databases">
        <authorList>
            <person name="Stal L."/>
            <person name="Ferriera S."/>
            <person name="Johnson J."/>
            <person name="Kravitz S."/>
            <person name="Beeson K."/>
            <person name="Sutton G."/>
            <person name="Rogers Y.-H."/>
            <person name="Friedman R."/>
            <person name="Frazier M."/>
            <person name="Venter J.C."/>
        </authorList>
    </citation>
    <scope>NUCLEOTIDE SEQUENCE [LARGE SCALE GENOMIC DNA]</scope>
    <source>
        <strain evidence="1 2">CCY0110</strain>
    </source>
</reference>
<comment type="caution">
    <text evidence="1">The sequence shown here is derived from an EMBL/GenBank/DDBJ whole genome shotgun (WGS) entry which is preliminary data.</text>
</comment>
<dbReference type="InterPro" id="IPR025354">
    <property type="entry name" value="DUF4258"/>
</dbReference>
<proteinExistence type="predicted"/>
<keyword evidence="2" id="KW-1185">Reference proteome</keyword>
<evidence type="ECO:0000313" key="1">
    <source>
        <dbReference type="EMBL" id="EAZ92085.1"/>
    </source>
</evidence>
<dbReference type="AlphaFoldDB" id="A3INA8"/>
<sequence length="104" mass="12352">MIDKIHKKLLNNQYEFSEQAINQTLLRQISVYEIKQAVLQGKLIEDYPDDKYGPSCLIFGLTEQKRPLHIHCSYPTRSLIKIITVYQPSSKLWINYEQRRQLND</sequence>
<organism evidence="1 2">
    <name type="scientific">Crocosphaera chwakensis CCY0110</name>
    <dbReference type="NCBI Taxonomy" id="391612"/>
    <lineage>
        <taxon>Bacteria</taxon>
        <taxon>Bacillati</taxon>
        <taxon>Cyanobacteriota</taxon>
        <taxon>Cyanophyceae</taxon>
        <taxon>Oscillatoriophycideae</taxon>
        <taxon>Chroococcales</taxon>
        <taxon>Aphanothecaceae</taxon>
        <taxon>Crocosphaera</taxon>
        <taxon>Crocosphaera chwakensis</taxon>
    </lineage>
</organism>
<accession>A3INA8</accession>
<dbReference type="Pfam" id="PF14076">
    <property type="entry name" value="DUF4258"/>
    <property type="match status" value="1"/>
</dbReference>
<name>A3INA8_9CHRO</name>